<feature type="compositionally biased region" description="Polar residues" evidence="2">
    <location>
        <begin position="266"/>
        <end position="276"/>
    </location>
</feature>
<organism evidence="3 4">
    <name type="scientific">Flavobacterium urumqiense</name>
    <dbReference type="NCBI Taxonomy" id="935224"/>
    <lineage>
        <taxon>Bacteria</taxon>
        <taxon>Pseudomonadati</taxon>
        <taxon>Bacteroidota</taxon>
        <taxon>Flavobacteriia</taxon>
        <taxon>Flavobacteriales</taxon>
        <taxon>Flavobacteriaceae</taxon>
        <taxon>Flavobacterium</taxon>
    </lineage>
</organism>
<gene>
    <name evidence="3" type="ORF">SAMN04488130_11292</name>
</gene>
<keyword evidence="4" id="KW-1185">Reference proteome</keyword>
<sequence length="276" mass="32134">MVKLSLKNENKKATLTIALFTALVIATVATPITTALSKTTEIVVEKFFEDESDRREKEVEIDGKELENESKRLKNEEQRLKNEKIKQELKDVVIKIDSNQKIKKYKSNFYEEIEKEKRIQKILFAVEDNYRLPISKEHYILQENCKEYILPSNEIETEPIEDAVIEIISPVLKKGNYKWKGIYNNNAISFDMKSNEFKTLIQTGKIEFKNGSAINCVLNIKKELDNDGNEKIIASNILSVNHYFENDKPVETPERKKQRKKREANENQLNIFGNES</sequence>
<name>A0A1H6A073_9FLAO</name>
<evidence type="ECO:0000313" key="4">
    <source>
        <dbReference type="Proteomes" id="UP000236737"/>
    </source>
</evidence>
<protein>
    <submittedName>
        <fullName evidence="3">Uncharacterized protein</fullName>
    </submittedName>
</protein>
<dbReference type="Proteomes" id="UP000236737">
    <property type="component" value="Unassembled WGS sequence"/>
</dbReference>
<evidence type="ECO:0000256" key="1">
    <source>
        <dbReference type="SAM" id="Coils"/>
    </source>
</evidence>
<feature type="region of interest" description="Disordered" evidence="2">
    <location>
        <begin position="249"/>
        <end position="276"/>
    </location>
</feature>
<keyword evidence="1" id="KW-0175">Coiled coil</keyword>
<feature type="coiled-coil region" evidence="1">
    <location>
        <begin position="56"/>
        <end position="95"/>
    </location>
</feature>
<evidence type="ECO:0000313" key="3">
    <source>
        <dbReference type="EMBL" id="SEG41435.1"/>
    </source>
</evidence>
<dbReference type="AlphaFoldDB" id="A0A1H6A073"/>
<evidence type="ECO:0000256" key="2">
    <source>
        <dbReference type="SAM" id="MobiDB-lite"/>
    </source>
</evidence>
<dbReference type="OrthoDB" id="1091280at2"/>
<accession>A0A1H6A073</accession>
<proteinExistence type="predicted"/>
<reference evidence="4" key="1">
    <citation type="submission" date="2016-10" db="EMBL/GenBank/DDBJ databases">
        <authorList>
            <person name="Varghese N."/>
            <person name="Submissions S."/>
        </authorList>
    </citation>
    <scope>NUCLEOTIDE SEQUENCE [LARGE SCALE GENOMIC DNA]</scope>
    <source>
        <strain evidence="4">CGMCC 1.9230</strain>
    </source>
</reference>
<dbReference type="RefSeq" id="WP_104000648.1">
    <property type="nucleotide sequence ID" value="NZ_FNVP01000012.1"/>
</dbReference>
<dbReference type="EMBL" id="FNVP01000012">
    <property type="protein sequence ID" value="SEG41435.1"/>
    <property type="molecule type" value="Genomic_DNA"/>
</dbReference>